<feature type="domain" description="DUF7281" evidence="1">
    <location>
        <begin position="133"/>
        <end position="276"/>
    </location>
</feature>
<protein>
    <recommendedName>
        <fullName evidence="1">DUF7281 domain-containing protein</fullName>
    </recommendedName>
</protein>
<proteinExistence type="predicted"/>
<evidence type="ECO:0000259" key="1">
    <source>
        <dbReference type="Pfam" id="PF23947"/>
    </source>
</evidence>
<reference evidence="3" key="1">
    <citation type="submission" date="2016-04" db="EMBL/GenBank/DDBJ databases">
        <title>Complete Genome Sequences of Twelve Strains of a Stable Defined Moderately Diverse Mouse Microbiota 2 (sDMDMm2).</title>
        <authorList>
            <person name="Uchimura Y."/>
            <person name="Wyss M."/>
            <person name="Brugiroux S."/>
            <person name="Limenitakis J.P."/>
            <person name="Stecher B."/>
            <person name="McCoy K.D."/>
            <person name="Macpherson A.J."/>
        </authorList>
    </citation>
    <scope>NUCLEOTIDE SEQUENCE [LARGE SCALE GENOMIC DNA]</scope>
    <source>
        <strain evidence="3">I48</strain>
    </source>
</reference>
<evidence type="ECO:0000313" key="3">
    <source>
        <dbReference type="Proteomes" id="UP000092631"/>
    </source>
</evidence>
<name>A0A1C7GYJ3_9BACE</name>
<dbReference type="Proteomes" id="UP000092631">
    <property type="component" value="Chromosome"/>
</dbReference>
<dbReference type="KEGG" id="bcae:A4V03_04080"/>
<dbReference type="OrthoDB" id="9811427at2"/>
<dbReference type="RefSeq" id="WP_007665834.1">
    <property type="nucleotide sequence ID" value="NZ_CARILY010000078.1"/>
</dbReference>
<dbReference type="AlphaFoldDB" id="A0A1C7GYJ3"/>
<dbReference type="Pfam" id="PF23947">
    <property type="entry name" value="DUF7281"/>
    <property type="match status" value="1"/>
</dbReference>
<keyword evidence="3" id="KW-1185">Reference proteome</keyword>
<organism evidence="2 3">
    <name type="scientific">Bacteroides caecimuris</name>
    <dbReference type="NCBI Taxonomy" id="1796613"/>
    <lineage>
        <taxon>Bacteria</taxon>
        <taxon>Pseudomonadati</taxon>
        <taxon>Bacteroidota</taxon>
        <taxon>Bacteroidia</taxon>
        <taxon>Bacteroidales</taxon>
        <taxon>Bacteroidaceae</taxon>
        <taxon>Bacteroides</taxon>
    </lineage>
</organism>
<dbReference type="InterPro" id="IPR055705">
    <property type="entry name" value="DUF7281"/>
</dbReference>
<gene>
    <name evidence="2" type="ORF">A4V03_04080</name>
</gene>
<dbReference type="GeneID" id="82186308"/>
<dbReference type="EMBL" id="CP015401">
    <property type="protein sequence ID" value="ANU56851.1"/>
    <property type="molecule type" value="Genomic_DNA"/>
</dbReference>
<sequence length="283" mass="32692">MAISASIQALIAGEQVTGSKLSSKLRDELLTEGMLLVTSHGSRKSYRARDTEALKRFLIDKDENYRILEVNISDSRASMATETGNSKLVMVRSCPGFPVNSYEPIGCRLNGEPFMVKPQKGSFVFVAEWETFTIPKDVVVIGIENMENFRMIRNQRVFFEKYLQAHKLPKKALFVSRYPQSTDLRRWLCTIPNHYLHFGDFDLAGIGIFLFEFQQYLGAERSSFLIPSDIDSRLKSGSGKRYDEQYCRFKDIKSDESDLQQLIDRIHHERKGYDQEGYIMFEY</sequence>
<evidence type="ECO:0000313" key="2">
    <source>
        <dbReference type="EMBL" id="ANU56851.1"/>
    </source>
</evidence>
<accession>A0A1C7GYJ3</accession>